<gene>
    <name evidence="3" type="ORF">EQY75_12000</name>
</gene>
<evidence type="ECO:0000259" key="2">
    <source>
        <dbReference type="PROSITE" id="PS51841"/>
    </source>
</evidence>
<reference evidence="3 4" key="1">
    <citation type="submission" date="2019-01" db="EMBL/GenBank/DDBJ databases">
        <title>Muriicola soli sp. nov., isolated from soil.</title>
        <authorList>
            <person name="Kang H.J."/>
            <person name="Kim S.B."/>
        </authorList>
    </citation>
    <scope>NUCLEOTIDE SEQUENCE [LARGE SCALE GENOMIC DNA]</scope>
    <source>
        <strain evidence="3 4">MMS17-SY002</strain>
    </source>
</reference>
<dbReference type="RefSeq" id="WP_129606185.1">
    <property type="nucleotide sequence ID" value="NZ_CP035544.1"/>
</dbReference>
<dbReference type="Proteomes" id="UP000290889">
    <property type="component" value="Chromosome"/>
</dbReference>
<dbReference type="PROSITE" id="PS51841">
    <property type="entry name" value="LTD"/>
    <property type="match status" value="1"/>
</dbReference>
<keyword evidence="1" id="KW-0732">Signal</keyword>
<feature type="chain" id="PRO_5019400478" evidence="1">
    <location>
        <begin position="28"/>
        <end position="459"/>
    </location>
</feature>
<dbReference type="Pfam" id="PF00932">
    <property type="entry name" value="LTD"/>
    <property type="match status" value="1"/>
</dbReference>
<dbReference type="InterPro" id="IPR001322">
    <property type="entry name" value="Lamin_tail_dom"/>
</dbReference>
<accession>A0A411EBZ6</accession>
<dbReference type="InterPro" id="IPR036415">
    <property type="entry name" value="Lamin_tail_dom_sf"/>
</dbReference>
<sequence>MFKTVIFSRRFCIGLIILLVFSSSCLRQDEWTTPDTDCNSDVLPNFTLTALLKSFAGTTEKIIDNWIIEAYVISSDQSGNIFNTLHLQDKPSDPTAGIQLELELRDSYLLFQPGDRVVLYLNGLYLGKSKGVFKLGSAYSSFGILQPGRIPRHAISNHIVLSCDQTISIVPKTISVAEILTQPVNTLVRLEEMEFSEEELDSSYARKQLQTVRTLEDCTDNKILLINSGYSDFYQETLPGGKGSITGITHIIDNEPGLIIRSLNDVEFTQERCEEYITEFTSDKLLISELADPDNNSSARFIELHYSGVQPLSLKSWHINRYTNNSLEKSSSVDLSDIEMLPGQFLVIASNAEAFEQTYGFPADLVAGVNSPADSNGDDNLTLVDPFGEVIDIFGVIGEDGSGTSHEFEDGRAFRRNEVSLANAVFTPSEWVIYNDTGAFGTINQPQNAPQDFTPGAPN</sequence>
<feature type="domain" description="LTD" evidence="2">
    <location>
        <begin position="275"/>
        <end position="398"/>
    </location>
</feature>
<keyword evidence="4" id="KW-1185">Reference proteome</keyword>
<evidence type="ECO:0000313" key="4">
    <source>
        <dbReference type="Proteomes" id="UP000290889"/>
    </source>
</evidence>
<organism evidence="3 4">
    <name type="scientific">Muriicola soli</name>
    <dbReference type="NCBI Taxonomy" id="2507538"/>
    <lineage>
        <taxon>Bacteria</taxon>
        <taxon>Pseudomonadati</taxon>
        <taxon>Bacteroidota</taxon>
        <taxon>Flavobacteriia</taxon>
        <taxon>Flavobacteriales</taxon>
        <taxon>Flavobacteriaceae</taxon>
        <taxon>Muriicola</taxon>
    </lineage>
</organism>
<dbReference type="OrthoDB" id="1492759at2"/>
<evidence type="ECO:0000256" key="1">
    <source>
        <dbReference type="SAM" id="SignalP"/>
    </source>
</evidence>
<dbReference type="AlphaFoldDB" id="A0A411EBZ6"/>
<dbReference type="Gene3D" id="2.60.40.1260">
    <property type="entry name" value="Lamin Tail domain"/>
    <property type="match status" value="1"/>
</dbReference>
<dbReference type="PROSITE" id="PS51257">
    <property type="entry name" value="PROKAR_LIPOPROTEIN"/>
    <property type="match status" value="1"/>
</dbReference>
<dbReference type="SUPFAM" id="SSF74853">
    <property type="entry name" value="Lamin A/C globular tail domain"/>
    <property type="match status" value="1"/>
</dbReference>
<name>A0A411EBZ6_9FLAO</name>
<dbReference type="KEGG" id="mur:EQY75_12000"/>
<dbReference type="Pfam" id="PF18942">
    <property type="entry name" value="DUF5689"/>
    <property type="match status" value="1"/>
</dbReference>
<feature type="signal peptide" evidence="1">
    <location>
        <begin position="1"/>
        <end position="27"/>
    </location>
</feature>
<dbReference type="EMBL" id="CP035544">
    <property type="protein sequence ID" value="QBA65189.1"/>
    <property type="molecule type" value="Genomic_DNA"/>
</dbReference>
<dbReference type="InterPro" id="IPR043744">
    <property type="entry name" value="DUF5689"/>
</dbReference>
<proteinExistence type="predicted"/>
<protein>
    <submittedName>
        <fullName evidence="3">Lamin tail domain-containing protein</fullName>
    </submittedName>
</protein>
<evidence type="ECO:0000313" key="3">
    <source>
        <dbReference type="EMBL" id="QBA65189.1"/>
    </source>
</evidence>